<dbReference type="SUPFAM" id="SSF52540">
    <property type="entry name" value="P-loop containing nucleoside triphosphate hydrolases"/>
    <property type="match status" value="1"/>
</dbReference>
<dbReference type="GO" id="GO:0005737">
    <property type="term" value="C:cytoplasm"/>
    <property type="evidence" value="ECO:0007669"/>
    <property type="project" value="UniProtKB-SubCell"/>
</dbReference>
<comment type="subunit">
    <text evidence="9">Binds to RNA polymerase II.</text>
</comment>
<comment type="subcellular location">
    <subcellularLocation>
        <location evidence="9">Cytoplasm</location>
    </subcellularLocation>
    <subcellularLocation>
        <location evidence="9">Nucleus</location>
    </subcellularLocation>
</comment>
<organism evidence="10 11">
    <name type="scientific">Trichomonas vaginalis (strain ATCC PRA-98 / G3)</name>
    <dbReference type="NCBI Taxonomy" id="412133"/>
    <lineage>
        <taxon>Eukaryota</taxon>
        <taxon>Metamonada</taxon>
        <taxon>Parabasalia</taxon>
        <taxon>Trichomonadida</taxon>
        <taxon>Trichomonadidae</taxon>
        <taxon>Trichomonas</taxon>
    </lineage>
</organism>
<dbReference type="InterPro" id="IPR030230">
    <property type="entry name" value="Gpn1/Npa3/XAB1"/>
</dbReference>
<dbReference type="CDD" id="cd17870">
    <property type="entry name" value="GPN1"/>
    <property type="match status" value="1"/>
</dbReference>
<dbReference type="EC" id="3.6.5.-" evidence="9"/>
<proteinExistence type="inferred from homology"/>
<dbReference type="EMBL" id="DS113178">
    <property type="protein sequence ID" value="EAY23475.1"/>
    <property type="molecule type" value="Genomic_DNA"/>
</dbReference>
<dbReference type="STRING" id="5722.A2D842"/>
<comment type="function">
    <text evidence="8 9">Small GTPase required for proper nuclear import of RNA polymerase II (RNAPII). May act at an RNAP assembly step prior to nuclear import.</text>
</comment>
<dbReference type="PANTHER" id="PTHR21231:SF8">
    <property type="entry name" value="GPN-LOOP GTPASE 1"/>
    <property type="match status" value="1"/>
</dbReference>
<dbReference type="GO" id="GO:0005525">
    <property type="term" value="F:GTP binding"/>
    <property type="evidence" value="ECO:0007669"/>
    <property type="project" value="UniProtKB-KW"/>
</dbReference>
<dbReference type="VEuPathDB" id="TrichDB:TVAG_071390"/>
<dbReference type="KEGG" id="tva:5469039"/>
<dbReference type="OMA" id="HEVCLEW"/>
<dbReference type="VEuPathDB" id="TrichDB:TVAGG3_1046280"/>
<keyword evidence="5" id="KW-0175">Coiled coil</keyword>
<dbReference type="GO" id="GO:0005634">
    <property type="term" value="C:nucleus"/>
    <property type="evidence" value="ECO:0007669"/>
    <property type="project" value="UniProtKB-SubCell"/>
</dbReference>
<keyword evidence="11" id="KW-1185">Reference proteome</keyword>
<evidence type="ECO:0000256" key="7">
    <source>
        <dbReference type="ARBA" id="ARBA00023242"/>
    </source>
</evidence>
<evidence type="ECO:0000313" key="10">
    <source>
        <dbReference type="EMBL" id="EAY23475.1"/>
    </source>
</evidence>
<dbReference type="Gene3D" id="3.40.50.300">
    <property type="entry name" value="P-loop containing nucleotide triphosphate hydrolases"/>
    <property type="match status" value="1"/>
</dbReference>
<reference evidence="10" key="2">
    <citation type="journal article" date="2007" name="Science">
        <title>Draft genome sequence of the sexually transmitted pathogen Trichomonas vaginalis.</title>
        <authorList>
            <person name="Carlton J.M."/>
            <person name="Hirt R.P."/>
            <person name="Silva J.C."/>
            <person name="Delcher A.L."/>
            <person name="Schatz M."/>
            <person name="Zhao Q."/>
            <person name="Wortman J.R."/>
            <person name="Bidwell S.L."/>
            <person name="Alsmark U.C.M."/>
            <person name="Besteiro S."/>
            <person name="Sicheritz-Ponten T."/>
            <person name="Noel C.J."/>
            <person name="Dacks J.B."/>
            <person name="Foster P.G."/>
            <person name="Simillion C."/>
            <person name="Van de Peer Y."/>
            <person name="Miranda-Saavedra D."/>
            <person name="Barton G.J."/>
            <person name="Westrop G.D."/>
            <person name="Mueller S."/>
            <person name="Dessi D."/>
            <person name="Fiori P.L."/>
            <person name="Ren Q."/>
            <person name="Paulsen I."/>
            <person name="Zhang H."/>
            <person name="Bastida-Corcuera F.D."/>
            <person name="Simoes-Barbosa A."/>
            <person name="Brown M.T."/>
            <person name="Hayes R.D."/>
            <person name="Mukherjee M."/>
            <person name="Okumura C.Y."/>
            <person name="Schneider R."/>
            <person name="Smith A.J."/>
            <person name="Vanacova S."/>
            <person name="Villalvazo M."/>
            <person name="Haas B.J."/>
            <person name="Pertea M."/>
            <person name="Feldblyum T.V."/>
            <person name="Utterback T.R."/>
            <person name="Shu C.L."/>
            <person name="Osoegawa K."/>
            <person name="de Jong P.J."/>
            <person name="Hrdy I."/>
            <person name="Horvathova L."/>
            <person name="Zubacova Z."/>
            <person name="Dolezal P."/>
            <person name="Malik S.B."/>
            <person name="Logsdon J.M. Jr."/>
            <person name="Henze K."/>
            <person name="Gupta A."/>
            <person name="Wang C.C."/>
            <person name="Dunne R.L."/>
            <person name="Upcroft J.A."/>
            <person name="Upcroft P."/>
            <person name="White O."/>
            <person name="Salzberg S.L."/>
            <person name="Tang P."/>
            <person name="Chiu C.-H."/>
            <person name="Lee Y.-S."/>
            <person name="Embley T.M."/>
            <person name="Coombs G.H."/>
            <person name="Mottram J.C."/>
            <person name="Tachezy J."/>
            <person name="Fraser-Liggett C.M."/>
            <person name="Johnson P.J."/>
        </authorList>
    </citation>
    <scope>NUCLEOTIDE SEQUENCE [LARGE SCALE GENOMIC DNA]</scope>
    <source>
        <strain evidence="10">G3</strain>
    </source>
</reference>
<accession>A2D842</accession>
<dbReference type="InParanoid" id="A2D842"/>
<evidence type="ECO:0000313" key="11">
    <source>
        <dbReference type="Proteomes" id="UP000001542"/>
    </source>
</evidence>
<evidence type="ECO:0000256" key="1">
    <source>
        <dbReference type="ARBA" id="ARBA00005290"/>
    </source>
</evidence>
<dbReference type="Pfam" id="PF03029">
    <property type="entry name" value="ATP_bind_1"/>
    <property type="match status" value="1"/>
</dbReference>
<protein>
    <recommendedName>
        <fullName evidence="9">GPN-loop GTPase</fullName>
        <ecNumber evidence="9">3.6.5.-</ecNumber>
    </recommendedName>
</protein>
<dbReference type="FunCoup" id="A2D842">
    <property type="interactions" value="516"/>
</dbReference>
<evidence type="ECO:0000256" key="2">
    <source>
        <dbReference type="ARBA" id="ARBA00022490"/>
    </source>
</evidence>
<evidence type="ECO:0000256" key="3">
    <source>
        <dbReference type="ARBA" id="ARBA00022741"/>
    </source>
</evidence>
<evidence type="ECO:0000256" key="8">
    <source>
        <dbReference type="ARBA" id="ARBA00055682"/>
    </source>
</evidence>
<dbReference type="SMR" id="A2D842"/>
<evidence type="ECO:0000256" key="6">
    <source>
        <dbReference type="ARBA" id="ARBA00023134"/>
    </source>
</evidence>
<evidence type="ECO:0000256" key="9">
    <source>
        <dbReference type="RuleBase" id="RU365059"/>
    </source>
</evidence>
<dbReference type="RefSeq" id="XP_001584461.1">
    <property type="nucleotide sequence ID" value="XM_001584411.1"/>
</dbReference>
<keyword evidence="2 9" id="KW-0963">Cytoplasm</keyword>
<dbReference type="AlphaFoldDB" id="A2D842"/>
<dbReference type="FunFam" id="3.40.50.300:FF:000888">
    <property type="entry name" value="GPN-loop GTPase 1"/>
    <property type="match status" value="1"/>
</dbReference>
<keyword evidence="6 9" id="KW-0342">GTP-binding</keyword>
<reference evidence="10" key="1">
    <citation type="submission" date="2006-10" db="EMBL/GenBank/DDBJ databases">
        <authorList>
            <person name="Amadeo P."/>
            <person name="Zhao Q."/>
            <person name="Wortman J."/>
            <person name="Fraser-Liggett C."/>
            <person name="Carlton J."/>
        </authorList>
    </citation>
    <scope>NUCLEOTIDE SEQUENCE</scope>
    <source>
        <strain evidence="10">G3</strain>
    </source>
</reference>
<gene>
    <name evidence="10" type="ORF">TVAG_071390</name>
</gene>
<dbReference type="Proteomes" id="UP000001542">
    <property type="component" value="Unassembled WGS sequence"/>
</dbReference>
<dbReference type="PANTHER" id="PTHR21231">
    <property type="entry name" value="XPA-BINDING PROTEIN 1-RELATED"/>
    <property type="match status" value="1"/>
</dbReference>
<keyword evidence="4 9" id="KW-0378">Hydrolase</keyword>
<dbReference type="InterPro" id="IPR027417">
    <property type="entry name" value="P-loop_NTPase"/>
</dbReference>
<keyword evidence="7" id="KW-0539">Nucleus</keyword>
<name>A2D842_TRIV3</name>
<evidence type="ECO:0000256" key="4">
    <source>
        <dbReference type="ARBA" id="ARBA00022801"/>
    </source>
</evidence>
<keyword evidence="3 9" id="KW-0547">Nucleotide-binding</keyword>
<dbReference type="InterPro" id="IPR004130">
    <property type="entry name" value="Gpn"/>
</dbReference>
<sequence length="266" mass="29394">MAENKTAAVLVVGLAGSGKSTLMNALNQYTYDNKKMTYYVNLDPATADVDFSANVDIRDTVKYGEVMQKFNLGPNGAILTSLNLFSTKFHEVVSLIQKRKDLEYAIFDTPGQIEAFAWSASGGMITQELAAAFPTVVVFVVDVPRCTKTPTFISTMLYACSILYRSGLPMVMALTKTDVKPAQEIIDWMTDEDKFNAAIDSENDGSYFTDFNRATGSIFSEFYNAIPVIPVSGRTGEGVKELLAKIDELKNKPRMEPIHDKEQAEE</sequence>
<comment type="similarity">
    <text evidence="1 9">Belongs to the GPN-loop GTPase family.</text>
</comment>
<evidence type="ECO:0000256" key="5">
    <source>
        <dbReference type="ARBA" id="ARBA00023054"/>
    </source>
</evidence>
<dbReference type="OrthoDB" id="243313at2759"/>
<dbReference type="GO" id="GO:0003924">
    <property type="term" value="F:GTPase activity"/>
    <property type="evidence" value="ECO:0000318"/>
    <property type="project" value="GO_Central"/>
</dbReference>
<dbReference type="eggNOG" id="KOG1532">
    <property type="taxonomic scope" value="Eukaryota"/>
</dbReference>